<organism evidence="2 3">
    <name type="scientific">Arabidopsis thaliana</name>
    <name type="common">Mouse-ear cress</name>
    <dbReference type="NCBI Taxonomy" id="3702"/>
    <lineage>
        <taxon>Eukaryota</taxon>
        <taxon>Viridiplantae</taxon>
        <taxon>Streptophyta</taxon>
        <taxon>Embryophyta</taxon>
        <taxon>Tracheophyta</taxon>
        <taxon>Spermatophyta</taxon>
        <taxon>Magnoliopsida</taxon>
        <taxon>eudicotyledons</taxon>
        <taxon>Gunneridae</taxon>
        <taxon>Pentapetalae</taxon>
        <taxon>rosids</taxon>
        <taxon>malvids</taxon>
        <taxon>Brassicales</taxon>
        <taxon>Brassicaceae</taxon>
        <taxon>Camelineae</taxon>
        <taxon>Arabidopsis</taxon>
    </lineage>
</organism>
<evidence type="ECO:0000313" key="3">
    <source>
        <dbReference type="Proteomes" id="UP000006548"/>
    </source>
</evidence>
<dbReference type="GeneID" id="28721178"/>
<proteinExistence type="predicted"/>
<dbReference type="RefSeq" id="NP_001332739.1">
    <property type="nucleotide sequence ID" value="NM_001343616.1"/>
</dbReference>
<dbReference type="AlphaFoldDB" id="A0A1R7T3I9"/>
<dbReference type="TAIR" id="AT5G19595"/>
<dbReference type="KEGG" id="ath:AT5G19595"/>
<dbReference type="Proteomes" id="UP000006548">
    <property type="component" value="Chromosome 5"/>
</dbReference>
<reference evidence="2 3" key="1">
    <citation type="journal article" date="2000" name="Nature">
        <title>Sequence and analysis of chromosome 5 of the plant Arabidopsis thaliana.</title>
        <authorList>
            <consortium name="Kazusa DNA Research Institute"/>
            <consortium name="Cold Spring Harbor and Washington University in St Louis Sequencing Consortium"/>
            <consortium name="European Union Arabidopsis Genome Sequencing Consortium"/>
            <person name="Tabata S."/>
            <person name="Kaneko T."/>
            <person name="Nakamura Y."/>
            <person name="Kotani H."/>
            <person name="Kato T."/>
            <person name="Asamizu E."/>
            <person name="Miyajima N."/>
            <person name="Sasamoto S."/>
            <person name="Kimura T."/>
            <person name="Hosouchi T."/>
            <person name="Kawashima K."/>
            <person name="Kohara M."/>
            <person name="Matsumoto M."/>
            <person name="Matsuno A."/>
            <person name="Muraki A."/>
            <person name="Nakayama S."/>
            <person name="Nakazaki N."/>
            <person name="Naruo K."/>
            <person name="Okumura S."/>
            <person name="Shinpo S."/>
            <person name="Takeuchi C."/>
            <person name="Wada T."/>
            <person name="Watanabe A."/>
            <person name="Yamada M."/>
            <person name="Yasuda M."/>
            <person name="Sato S."/>
            <person name="de la Bastide M."/>
            <person name="Huang E."/>
            <person name="Spiegel L."/>
            <person name="Gnoj L."/>
            <person name="O'Shaughnessy A."/>
            <person name="Preston R."/>
            <person name="Habermann K."/>
            <person name="Murray J."/>
            <person name="Johnson D."/>
            <person name="Rohlfing T."/>
            <person name="Nelson J."/>
            <person name="Stoneking T."/>
            <person name="Pepin K."/>
            <person name="Spieth J."/>
            <person name="Sekhon M."/>
            <person name="Armstrong J."/>
            <person name="Becker M."/>
            <person name="Belter E."/>
            <person name="Cordum H."/>
            <person name="Cordes M."/>
            <person name="Courtney L."/>
            <person name="Courtney W."/>
            <person name="Dante M."/>
            <person name="Du H."/>
            <person name="Edwards J."/>
            <person name="Fryman J."/>
            <person name="Haakensen B."/>
            <person name="Lamar E."/>
            <person name="Latreille P."/>
            <person name="Leonard S."/>
            <person name="Meyer R."/>
            <person name="Mulvaney E."/>
            <person name="Ozersky P."/>
            <person name="Riley A."/>
            <person name="Strowmatt C."/>
            <person name="Wagner-McPherson C."/>
            <person name="Wollam A."/>
            <person name="Yoakum M."/>
            <person name="Bell M."/>
            <person name="Dedhia N."/>
            <person name="Parnell L."/>
            <person name="Shah R."/>
            <person name="Rodriguez M."/>
            <person name="See L.H."/>
            <person name="Vil D."/>
            <person name="Baker J."/>
            <person name="Kirchoff K."/>
            <person name="Toth K."/>
            <person name="King L."/>
            <person name="Bahret A."/>
            <person name="Miller B."/>
            <person name="Marra M."/>
            <person name="Martienssen R."/>
            <person name="McCombie W.R."/>
            <person name="Wilson R.K."/>
            <person name="Murphy G."/>
            <person name="Bancroft I."/>
            <person name="Volckaert G."/>
            <person name="Wambutt R."/>
            <person name="Dusterhoft A."/>
            <person name="Stiekema W."/>
            <person name="Pohl T."/>
            <person name="Entian K.D."/>
            <person name="Terryn N."/>
            <person name="Hartley N."/>
            <person name="Bent E."/>
            <person name="Johnson S."/>
            <person name="Langham S.A."/>
            <person name="McCullagh B."/>
            <person name="Robben J."/>
            <person name="Grymonprez B."/>
            <person name="Zimmermann W."/>
            <person name="Ramsperger U."/>
            <person name="Wedler H."/>
            <person name="Balke K."/>
            <person name="Wedler E."/>
            <person name="Peters S."/>
            <person name="van Staveren M."/>
            <person name="Dirkse W."/>
            <person name="Mooijman P."/>
            <person name="Lankhorst R.K."/>
            <person name="Weitzenegger T."/>
            <person name="Bothe G."/>
            <person name="Rose M."/>
            <person name="Hauf J."/>
            <person name="Berneiser S."/>
            <person name="Hempel S."/>
            <person name="Feldpausch M."/>
            <person name="Lamberth S."/>
            <person name="Villarroel R."/>
            <person name="Gielen J."/>
            <person name="Ardiles W."/>
            <person name="Bents O."/>
            <person name="Lemcke K."/>
            <person name="Kolesov G."/>
            <person name="Mayer K."/>
            <person name="Rudd S."/>
            <person name="Schoof H."/>
            <person name="Schueller C."/>
            <person name="Zaccaria P."/>
            <person name="Mewes H.W."/>
            <person name="Bevan M."/>
            <person name="Fransz P."/>
        </authorList>
    </citation>
    <scope>NUCLEOTIDE SEQUENCE [LARGE SCALE GENOMIC DNA]</scope>
    <source>
        <strain evidence="3">cv. Columbia</strain>
    </source>
</reference>
<sequence>MWHRRPIQRRFFSRQLVLQFAMKGLTYQKIKSNSEGKKLANAKTITTKTISASISDGKVMAKN</sequence>
<protein>
    <submittedName>
        <fullName evidence="2">Uncharacterized protein</fullName>
    </submittedName>
</protein>
<evidence type="ECO:0000313" key="2">
    <source>
        <dbReference type="EMBL" id="ANM71193.1"/>
    </source>
</evidence>
<dbReference type="Araport" id="AT5G19595"/>
<gene>
    <name evidence="1 2" type="ordered locus">At5g19595</name>
</gene>
<evidence type="ECO:0000313" key="1">
    <source>
        <dbReference type="Araport" id="AT5G19595"/>
    </source>
</evidence>
<keyword evidence="3" id="KW-1185">Reference proteome</keyword>
<dbReference type="EMBL" id="CP002688">
    <property type="protein sequence ID" value="ANM71193.1"/>
    <property type="molecule type" value="Genomic_DNA"/>
</dbReference>
<dbReference type="InParanoid" id="A0A1R7T3I9"/>
<accession>A0A1R7T3I9</accession>
<reference evidence="3" key="2">
    <citation type="journal article" date="2017" name="Plant J.">
        <title>Araport11: a complete reannotation of the Arabidopsis thaliana reference genome.</title>
        <authorList>
            <person name="Cheng C.Y."/>
            <person name="Krishnakumar V."/>
            <person name="Chan A.P."/>
            <person name="Thibaud-Nissen F."/>
            <person name="Schobel S."/>
            <person name="Town C.D."/>
        </authorList>
    </citation>
    <scope>GENOME REANNOTATION</scope>
    <source>
        <strain evidence="3">cv. Columbia</strain>
    </source>
</reference>
<name>A0A1R7T3I9_ARATH</name>